<keyword evidence="2 6" id="KW-0031">Aminopeptidase</keyword>
<proteinExistence type="inferred from homology"/>
<evidence type="ECO:0000313" key="7">
    <source>
        <dbReference type="Proteomes" id="UP000193411"/>
    </source>
</evidence>
<dbReference type="PANTHER" id="PTHR11963">
    <property type="entry name" value="LEUCINE AMINOPEPTIDASE-RELATED"/>
    <property type="match status" value="1"/>
</dbReference>
<evidence type="ECO:0000313" key="6">
    <source>
        <dbReference type="EMBL" id="ORZ37153.1"/>
    </source>
</evidence>
<comment type="caution">
    <text evidence="6">The sequence shown here is derived from an EMBL/GenBank/DDBJ whole genome shotgun (WGS) entry which is preliminary data.</text>
</comment>
<dbReference type="OrthoDB" id="412814at2759"/>
<evidence type="ECO:0000256" key="2">
    <source>
        <dbReference type="ARBA" id="ARBA00022438"/>
    </source>
</evidence>
<dbReference type="EMBL" id="MCFL01000014">
    <property type="protein sequence ID" value="ORZ37153.1"/>
    <property type="molecule type" value="Genomic_DNA"/>
</dbReference>
<organism evidence="6 7">
    <name type="scientific">Catenaria anguillulae PL171</name>
    <dbReference type="NCBI Taxonomy" id="765915"/>
    <lineage>
        <taxon>Eukaryota</taxon>
        <taxon>Fungi</taxon>
        <taxon>Fungi incertae sedis</taxon>
        <taxon>Blastocladiomycota</taxon>
        <taxon>Blastocladiomycetes</taxon>
        <taxon>Blastocladiales</taxon>
        <taxon>Catenariaceae</taxon>
        <taxon>Catenaria</taxon>
    </lineage>
</organism>
<dbReference type="InterPro" id="IPR011356">
    <property type="entry name" value="Leucine_aapep/pepB"/>
</dbReference>
<dbReference type="Proteomes" id="UP000193411">
    <property type="component" value="Unassembled WGS sequence"/>
</dbReference>
<comment type="similarity">
    <text evidence="1">Belongs to the peptidase M17 family.</text>
</comment>
<reference evidence="6 7" key="1">
    <citation type="submission" date="2016-07" db="EMBL/GenBank/DDBJ databases">
        <title>Pervasive Adenine N6-methylation of Active Genes in Fungi.</title>
        <authorList>
            <consortium name="DOE Joint Genome Institute"/>
            <person name="Mondo S.J."/>
            <person name="Dannebaum R.O."/>
            <person name="Kuo R.C."/>
            <person name="Labutti K."/>
            <person name="Haridas S."/>
            <person name="Kuo A."/>
            <person name="Salamov A."/>
            <person name="Ahrendt S.R."/>
            <person name="Lipzen A."/>
            <person name="Sullivan W."/>
            <person name="Andreopoulos W.B."/>
            <person name="Clum A."/>
            <person name="Lindquist E."/>
            <person name="Daum C."/>
            <person name="Ramamoorthy G.K."/>
            <person name="Gryganskyi A."/>
            <person name="Culley D."/>
            <person name="Magnuson J.K."/>
            <person name="James T.Y."/>
            <person name="O'Malley M.A."/>
            <person name="Stajich J.E."/>
            <person name="Spatafora J.W."/>
            <person name="Visel A."/>
            <person name="Grigoriev I.V."/>
        </authorList>
    </citation>
    <scope>NUCLEOTIDE SEQUENCE [LARGE SCALE GENOMIC DNA]</scope>
    <source>
        <strain evidence="6 7">PL171</strain>
    </source>
</reference>
<dbReference type="GO" id="GO:0030145">
    <property type="term" value="F:manganese ion binding"/>
    <property type="evidence" value="ECO:0007669"/>
    <property type="project" value="InterPro"/>
</dbReference>
<dbReference type="GO" id="GO:0005737">
    <property type="term" value="C:cytoplasm"/>
    <property type="evidence" value="ECO:0007669"/>
    <property type="project" value="InterPro"/>
</dbReference>
<dbReference type="Gene3D" id="3.40.630.10">
    <property type="entry name" value="Zn peptidases"/>
    <property type="match status" value="1"/>
</dbReference>
<protein>
    <submittedName>
        <fullName evidence="6">Cytosol aminopeptidase family, catalytic domain-domain-containing protein</fullName>
    </submittedName>
</protein>
<dbReference type="GO" id="GO:0006508">
    <property type="term" value="P:proteolysis"/>
    <property type="evidence" value="ECO:0007669"/>
    <property type="project" value="UniProtKB-KW"/>
</dbReference>
<dbReference type="PRINTS" id="PR00481">
    <property type="entry name" value="LAMNOPPTDASE"/>
</dbReference>
<dbReference type="InterPro" id="IPR000819">
    <property type="entry name" value="Peptidase_M17_C"/>
</dbReference>
<accession>A0A1Y2HTY6</accession>
<dbReference type="Pfam" id="PF00883">
    <property type="entry name" value="Peptidase_M17"/>
    <property type="match status" value="1"/>
</dbReference>
<keyword evidence="7" id="KW-1185">Reference proteome</keyword>
<sequence length="409" mass="42924">MGVLRVDTLRETVASAVAATGNAQLTIVVQSAKEAFAAGLAAARNWPTFNRKSGKKAADRTVYIDFHVANGDKVNYAEIQAVADGIRNTQRLVDMPPADFNTIHFVAEAKRVAESLNALPSKAGNVTVEVIQGEELRDRGFGGIWGVGKAAEYPPAFVVLTYEPTTAPSKTVALVGKGVVYDCGGLSLKPTTGMCGMKSDMGGAGAVLGAFQGIVSAGLATAKVHALLCLVENAIDAKSFRNDDILVHYSGKTTEVNNTDAEGRLILADGVAYASKHLNPDVIVDIATLTGAQLISTGKIHAGVVSRTDEAEKAMLAAGKATGDVCFPMLYAPELLIKLFESQVADLKNSVSDRMNAQSSAAGHFVEAHLAEDYKGAWVHVDIAGPAESAKMRGTGFGAALLYQFVKDI</sequence>
<dbReference type="PANTHER" id="PTHR11963:SF48">
    <property type="entry name" value="DIPEPTIDASE B, ISOFORM A"/>
    <property type="match status" value="1"/>
</dbReference>
<dbReference type="CDD" id="cd00433">
    <property type="entry name" value="Peptidase_M17"/>
    <property type="match status" value="1"/>
</dbReference>
<evidence type="ECO:0000256" key="4">
    <source>
        <dbReference type="ARBA" id="ARBA00022801"/>
    </source>
</evidence>
<dbReference type="GO" id="GO:0070006">
    <property type="term" value="F:metalloaminopeptidase activity"/>
    <property type="evidence" value="ECO:0007669"/>
    <property type="project" value="InterPro"/>
</dbReference>
<evidence type="ECO:0000259" key="5">
    <source>
        <dbReference type="PROSITE" id="PS00631"/>
    </source>
</evidence>
<keyword evidence="3" id="KW-0645">Protease</keyword>
<evidence type="ECO:0000256" key="3">
    <source>
        <dbReference type="ARBA" id="ARBA00022670"/>
    </source>
</evidence>
<keyword evidence="4" id="KW-0378">Hydrolase</keyword>
<evidence type="ECO:0000256" key="1">
    <source>
        <dbReference type="ARBA" id="ARBA00009528"/>
    </source>
</evidence>
<gene>
    <name evidence="6" type="ORF">BCR44DRAFT_1053607</name>
</gene>
<feature type="domain" description="Cytosol aminopeptidase" evidence="5">
    <location>
        <begin position="258"/>
        <end position="265"/>
    </location>
</feature>
<name>A0A1Y2HTY6_9FUNG</name>
<dbReference type="STRING" id="765915.A0A1Y2HTY6"/>
<dbReference type="PROSITE" id="PS00631">
    <property type="entry name" value="CYTOSOL_AP"/>
    <property type="match status" value="1"/>
</dbReference>
<dbReference type="AlphaFoldDB" id="A0A1Y2HTY6"/>
<dbReference type="Gene3D" id="3.40.50.10590">
    <property type="entry name" value="Zn-dependent exopeptidases"/>
    <property type="match status" value="1"/>
</dbReference>
<dbReference type="SUPFAM" id="SSF53187">
    <property type="entry name" value="Zn-dependent exopeptidases"/>
    <property type="match status" value="1"/>
</dbReference>